<dbReference type="CDD" id="cd06261">
    <property type="entry name" value="TM_PBP2"/>
    <property type="match status" value="1"/>
</dbReference>
<evidence type="ECO:0000256" key="1">
    <source>
        <dbReference type="ARBA" id="ARBA00004429"/>
    </source>
</evidence>
<keyword evidence="3 8" id="KW-0813">Transport</keyword>
<dbReference type="AlphaFoldDB" id="A0A5E5B1H6"/>
<dbReference type="Proteomes" id="UP000335538">
    <property type="component" value="Unassembled WGS sequence"/>
</dbReference>
<protein>
    <submittedName>
        <fullName evidence="10">Amino acid ABC transporter permease</fullName>
    </submittedName>
</protein>
<proteinExistence type="inferred from homology"/>
<evidence type="ECO:0000313" key="11">
    <source>
        <dbReference type="Proteomes" id="UP000335538"/>
    </source>
</evidence>
<keyword evidence="5 8" id="KW-0812">Transmembrane</keyword>
<comment type="similarity">
    <text evidence="2">Belongs to the binding-protein-dependent transport system permease family. HisMQ subfamily.</text>
</comment>
<keyword evidence="7 8" id="KW-0472">Membrane</keyword>
<name>A0A5E5B1H6_9BURK</name>
<evidence type="ECO:0000256" key="2">
    <source>
        <dbReference type="ARBA" id="ARBA00010072"/>
    </source>
</evidence>
<keyword evidence="6 8" id="KW-1133">Transmembrane helix</keyword>
<dbReference type="PROSITE" id="PS50928">
    <property type="entry name" value="ABC_TM1"/>
    <property type="match status" value="1"/>
</dbReference>
<dbReference type="InterPro" id="IPR010065">
    <property type="entry name" value="AA_ABC_transptr_permease_3TM"/>
</dbReference>
<dbReference type="PANTHER" id="PTHR30614">
    <property type="entry name" value="MEMBRANE COMPONENT OF AMINO ACID ABC TRANSPORTER"/>
    <property type="match status" value="1"/>
</dbReference>
<dbReference type="RefSeq" id="WP_150808912.1">
    <property type="nucleotide sequence ID" value="NZ_CABPSR010000003.1"/>
</dbReference>
<dbReference type="SUPFAM" id="SSF161098">
    <property type="entry name" value="MetI-like"/>
    <property type="match status" value="1"/>
</dbReference>
<evidence type="ECO:0000259" key="9">
    <source>
        <dbReference type="PROSITE" id="PS50928"/>
    </source>
</evidence>
<dbReference type="Pfam" id="PF00528">
    <property type="entry name" value="BPD_transp_1"/>
    <property type="match status" value="1"/>
</dbReference>
<dbReference type="GO" id="GO:0006865">
    <property type="term" value="P:amino acid transport"/>
    <property type="evidence" value="ECO:0007669"/>
    <property type="project" value="TreeGrafter"/>
</dbReference>
<feature type="transmembrane region" description="Helical" evidence="8">
    <location>
        <begin position="108"/>
        <end position="124"/>
    </location>
</feature>
<evidence type="ECO:0000256" key="4">
    <source>
        <dbReference type="ARBA" id="ARBA00022475"/>
    </source>
</evidence>
<gene>
    <name evidence="10" type="ORF">PSP31121_01645</name>
</gene>
<evidence type="ECO:0000256" key="7">
    <source>
        <dbReference type="ARBA" id="ARBA00023136"/>
    </source>
</evidence>
<dbReference type="InterPro" id="IPR000515">
    <property type="entry name" value="MetI-like"/>
</dbReference>
<evidence type="ECO:0000256" key="5">
    <source>
        <dbReference type="ARBA" id="ARBA00022692"/>
    </source>
</evidence>
<reference evidence="10 11" key="1">
    <citation type="submission" date="2019-08" db="EMBL/GenBank/DDBJ databases">
        <authorList>
            <person name="Peeters C."/>
        </authorList>
    </citation>
    <scope>NUCLEOTIDE SEQUENCE [LARGE SCALE GENOMIC DNA]</scope>
    <source>
        <strain evidence="10 11">LMG 31121</strain>
    </source>
</reference>
<evidence type="ECO:0000313" key="10">
    <source>
        <dbReference type="EMBL" id="VVE78403.1"/>
    </source>
</evidence>
<sequence>MTDWLAPKYLDWLFTGFGVTVALAVAASATATLLGFGLAVARNSRSALFARPATAYVALMRNTPLLVQLFFWYFGVAALLPASAVQWLSQAHVWHVVVFDVRWPTLETLAGFIGLTLYTTAFIGEEIRAGLRGVPAGQTHAGAALGLSRFAIFRHVVLPQAVRIATPPLFGQYMNVVKNSSLTMAIGLAELSYASRQVETETFKTFQAFGIATLLYVGAIALIEAVSMATTHRHAAAPSR</sequence>
<comment type="subcellular location">
    <subcellularLocation>
        <location evidence="1">Cell inner membrane</location>
        <topology evidence="1">Multi-pass membrane protein</topology>
    </subcellularLocation>
    <subcellularLocation>
        <location evidence="8">Cell membrane</location>
        <topology evidence="8">Multi-pass membrane protein</topology>
    </subcellularLocation>
</comment>
<accession>A0A5E5B1H6</accession>
<dbReference type="InterPro" id="IPR043429">
    <property type="entry name" value="ArtM/GltK/GlnP/TcyL/YhdX-like"/>
</dbReference>
<dbReference type="GO" id="GO:0043190">
    <property type="term" value="C:ATP-binding cassette (ABC) transporter complex"/>
    <property type="evidence" value="ECO:0007669"/>
    <property type="project" value="InterPro"/>
</dbReference>
<organism evidence="10 11">
    <name type="scientific">Pandoraea sputorum</name>
    <dbReference type="NCBI Taxonomy" id="93222"/>
    <lineage>
        <taxon>Bacteria</taxon>
        <taxon>Pseudomonadati</taxon>
        <taxon>Pseudomonadota</taxon>
        <taxon>Betaproteobacteria</taxon>
        <taxon>Burkholderiales</taxon>
        <taxon>Burkholderiaceae</taxon>
        <taxon>Pandoraea</taxon>
    </lineage>
</organism>
<evidence type="ECO:0000256" key="8">
    <source>
        <dbReference type="RuleBase" id="RU363032"/>
    </source>
</evidence>
<dbReference type="PANTHER" id="PTHR30614:SF47">
    <property type="entry name" value="ABC TRANSPORTER PERMEASE"/>
    <property type="match status" value="1"/>
</dbReference>
<evidence type="ECO:0000256" key="3">
    <source>
        <dbReference type="ARBA" id="ARBA00022448"/>
    </source>
</evidence>
<dbReference type="InterPro" id="IPR035906">
    <property type="entry name" value="MetI-like_sf"/>
</dbReference>
<feature type="transmembrane region" description="Helical" evidence="8">
    <location>
        <begin position="69"/>
        <end position="88"/>
    </location>
</feature>
<feature type="domain" description="ABC transmembrane type-1" evidence="9">
    <location>
        <begin position="17"/>
        <end position="224"/>
    </location>
</feature>
<dbReference type="EMBL" id="CABPSR010000003">
    <property type="protein sequence ID" value="VVE78403.1"/>
    <property type="molecule type" value="Genomic_DNA"/>
</dbReference>
<feature type="transmembrane region" description="Helical" evidence="8">
    <location>
        <begin position="12"/>
        <end position="41"/>
    </location>
</feature>
<dbReference type="Gene3D" id="1.10.3720.10">
    <property type="entry name" value="MetI-like"/>
    <property type="match status" value="1"/>
</dbReference>
<keyword evidence="4" id="KW-1003">Cell membrane</keyword>
<dbReference type="GO" id="GO:0022857">
    <property type="term" value="F:transmembrane transporter activity"/>
    <property type="evidence" value="ECO:0007669"/>
    <property type="project" value="InterPro"/>
</dbReference>
<dbReference type="NCBIfam" id="TIGR01726">
    <property type="entry name" value="HEQRo_perm_3TM"/>
    <property type="match status" value="1"/>
</dbReference>
<evidence type="ECO:0000256" key="6">
    <source>
        <dbReference type="ARBA" id="ARBA00022989"/>
    </source>
</evidence>